<comment type="similarity">
    <text evidence="1 6">Belongs to the TACO1 family.</text>
</comment>
<evidence type="ECO:0000313" key="9">
    <source>
        <dbReference type="EMBL" id="AGY59736.1"/>
    </source>
</evidence>
<evidence type="ECO:0000256" key="4">
    <source>
        <dbReference type="ARBA" id="ARBA00023125"/>
    </source>
</evidence>
<gene>
    <name evidence="9" type="ORF">GKIL_3490</name>
</gene>
<dbReference type="NCBIfam" id="NF009044">
    <property type="entry name" value="PRK12378.1"/>
    <property type="match status" value="1"/>
</dbReference>
<evidence type="ECO:0000256" key="2">
    <source>
        <dbReference type="ARBA" id="ARBA00022490"/>
    </source>
</evidence>
<evidence type="ECO:0000256" key="1">
    <source>
        <dbReference type="ARBA" id="ARBA00008724"/>
    </source>
</evidence>
<accession>U5QLC7</accession>
<sequence length="251" mass="27106">MAGHSKWAQIKRQKAKNDVAKGAMFARLSREIIVAARLGGADPAGNFRLRLAIEQAKAASLPAENIQRAIDKGSGTLESDTFEEIRYEGYGPSGVALLIEAQTDNRNRTAADLRVVFSRNGGNLGETGCVGWMFQQMGVATLTGSVIEEDLIEAAIEGGATSYEIRPDGEGAEVFCAPGDLEGLTESLRCAGFVLDQAEVRWIAGSTIQVEEPEVARQIFTLIEKLENLDDVQRVSSNYVIEDSLLETILA</sequence>
<keyword evidence="10" id="KW-1185">Reference proteome</keyword>
<protein>
    <recommendedName>
        <fullName evidence="6">Probable transcriptional regulatory protein GKIL_3490</fullName>
    </recommendedName>
</protein>
<dbReference type="PANTHER" id="PTHR12532">
    <property type="entry name" value="TRANSLATIONAL ACTIVATOR OF CYTOCHROME C OXIDASE 1"/>
    <property type="match status" value="1"/>
</dbReference>
<dbReference type="Proteomes" id="UP000017396">
    <property type="component" value="Chromosome"/>
</dbReference>
<dbReference type="GO" id="GO:0005829">
    <property type="term" value="C:cytosol"/>
    <property type="evidence" value="ECO:0007669"/>
    <property type="project" value="TreeGrafter"/>
</dbReference>
<dbReference type="Pfam" id="PF20772">
    <property type="entry name" value="TACO1_YebC_N"/>
    <property type="match status" value="1"/>
</dbReference>
<keyword evidence="3 6" id="KW-0805">Transcription regulation</keyword>
<evidence type="ECO:0000256" key="6">
    <source>
        <dbReference type="HAMAP-Rule" id="MF_00693"/>
    </source>
</evidence>
<dbReference type="InterPro" id="IPR026564">
    <property type="entry name" value="Transcrip_reg_TACO1-like_dom3"/>
</dbReference>
<keyword evidence="4 6" id="KW-0238">DNA-binding</keyword>
<dbReference type="EMBL" id="CP003587">
    <property type="protein sequence ID" value="AGY59736.1"/>
    <property type="molecule type" value="Genomic_DNA"/>
</dbReference>
<dbReference type="NCBIfam" id="TIGR01033">
    <property type="entry name" value="YebC/PmpR family DNA-binding transcriptional regulator"/>
    <property type="match status" value="1"/>
</dbReference>
<organism evidence="9 10">
    <name type="scientific">Gloeobacter kilaueensis (strain ATCC BAA-2537 / CCAP 1431/1 / ULC 316 / JS1)</name>
    <dbReference type="NCBI Taxonomy" id="1183438"/>
    <lineage>
        <taxon>Bacteria</taxon>
        <taxon>Bacillati</taxon>
        <taxon>Cyanobacteriota</taxon>
        <taxon>Cyanophyceae</taxon>
        <taxon>Gloeobacterales</taxon>
        <taxon>Gloeobacteraceae</taxon>
        <taxon>Gloeobacter</taxon>
    </lineage>
</organism>
<evidence type="ECO:0000256" key="5">
    <source>
        <dbReference type="ARBA" id="ARBA00023163"/>
    </source>
</evidence>
<dbReference type="Pfam" id="PF01709">
    <property type="entry name" value="Transcrip_reg"/>
    <property type="match status" value="1"/>
</dbReference>
<dbReference type="FunFam" id="1.10.10.200:FF:000002">
    <property type="entry name" value="Probable transcriptional regulatory protein CLM62_37755"/>
    <property type="match status" value="1"/>
</dbReference>
<dbReference type="Gene3D" id="3.30.70.980">
    <property type="match status" value="2"/>
</dbReference>
<dbReference type="Gene3D" id="1.10.10.200">
    <property type="match status" value="1"/>
</dbReference>
<comment type="subcellular location">
    <subcellularLocation>
        <location evidence="6">Cytoplasm</location>
    </subcellularLocation>
</comment>
<dbReference type="InterPro" id="IPR049083">
    <property type="entry name" value="TACO1_YebC_N"/>
</dbReference>
<dbReference type="OrthoDB" id="9781053at2"/>
<dbReference type="PANTHER" id="PTHR12532:SF6">
    <property type="entry name" value="TRANSCRIPTIONAL REGULATORY PROTEIN YEBC-RELATED"/>
    <property type="match status" value="1"/>
</dbReference>
<dbReference type="eggNOG" id="COG0217">
    <property type="taxonomic scope" value="Bacteria"/>
</dbReference>
<dbReference type="GO" id="GO:0003677">
    <property type="term" value="F:DNA binding"/>
    <property type="evidence" value="ECO:0007669"/>
    <property type="project" value="UniProtKB-UniRule"/>
</dbReference>
<proteinExistence type="inferred from homology"/>
<dbReference type="HOGENOM" id="CLU_062974_2_2_3"/>
<dbReference type="PATRIC" id="fig|1183438.3.peg.3429"/>
<evidence type="ECO:0000259" key="8">
    <source>
        <dbReference type="Pfam" id="PF20772"/>
    </source>
</evidence>
<dbReference type="InterPro" id="IPR048300">
    <property type="entry name" value="TACO1_YebC-like_2nd/3rd_dom"/>
</dbReference>
<dbReference type="STRING" id="1183438.GKIL_3490"/>
<dbReference type="KEGG" id="glj:GKIL_3490"/>
<feature type="domain" description="TACO1/YebC-like N-terminal" evidence="8">
    <location>
        <begin position="5"/>
        <end position="75"/>
    </location>
</feature>
<reference evidence="9 10" key="1">
    <citation type="journal article" date="2013" name="PLoS ONE">
        <title>Cultivation and Complete Genome Sequencing of Gloeobacter kilaueensis sp. nov., from a Lava Cave in Kilauea Caldera, Hawai'i.</title>
        <authorList>
            <person name="Saw J.H."/>
            <person name="Schatz M."/>
            <person name="Brown M.V."/>
            <person name="Kunkel D.D."/>
            <person name="Foster J.S."/>
            <person name="Shick H."/>
            <person name="Christensen S."/>
            <person name="Hou S."/>
            <person name="Wan X."/>
            <person name="Donachie S.P."/>
        </authorList>
    </citation>
    <scope>NUCLEOTIDE SEQUENCE [LARGE SCALE GENOMIC DNA]</scope>
    <source>
        <strain evidence="10">JS</strain>
    </source>
</reference>
<dbReference type="InterPro" id="IPR002876">
    <property type="entry name" value="Transcrip_reg_TACO1-like"/>
</dbReference>
<name>U5QLC7_GLOK1</name>
<dbReference type="InterPro" id="IPR017856">
    <property type="entry name" value="Integrase-like_N"/>
</dbReference>
<dbReference type="GO" id="GO:0006355">
    <property type="term" value="P:regulation of DNA-templated transcription"/>
    <property type="evidence" value="ECO:0007669"/>
    <property type="project" value="UniProtKB-UniRule"/>
</dbReference>
<evidence type="ECO:0000256" key="3">
    <source>
        <dbReference type="ARBA" id="ARBA00023015"/>
    </source>
</evidence>
<dbReference type="RefSeq" id="WP_023175038.1">
    <property type="nucleotide sequence ID" value="NC_022600.1"/>
</dbReference>
<dbReference type="HAMAP" id="MF_00693">
    <property type="entry name" value="Transcrip_reg_TACO1"/>
    <property type="match status" value="1"/>
</dbReference>
<dbReference type="NCBIfam" id="NF001030">
    <property type="entry name" value="PRK00110.1"/>
    <property type="match status" value="1"/>
</dbReference>
<dbReference type="InterPro" id="IPR029072">
    <property type="entry name" value="YebC-like"/>
</dbReference>
<keyword evidence="5 6" id="KW-0804">Transcription</keyword>
<evidence type="ECO:0000259" key="7">
    <source>
        <dbReference type="Pfam" id="PF01709"/>
    </source>
</evidence>
<feature type="domain" description="TACO1/YebC-like second and third" evidence="7">
    <location>
        <begin position="82"/>
        <end position="239"/>
    </location>
</feature>
<evidence type="ECO:0000313" key="10">
    <source>
        <dbReference type="Proteomes" id="UP000017396"/>
    </source>
</evidence>
<keyword evidence="2 6" id="KW-0963">Cytoplasm</keyword>
<dbReference type="AlphaFoldDB" id="U5QLC7"/>
<dbReference type="SUPFAM" id="SSF75625">
    <property type="entry name" value="YebC-like"/>
    <property type="match status" value="1"/>
</dbReference>